<dbReference type="CDD" id="cd22784">
    <property type="entry name" value="DPBB_MltA_YuiC-like"/>
    <property type="match status" value="1"/>
</dbReference>
<comment type="caution">
    <text evidence="1">The sequence shown here is derived from an EMBL/GenBank/DDBJ whole genome shotgun (WGS) entry which is preliminary data.</text>
</comment>
<dbReference type="Proteomes" id="UP000176544">
    <property type="component" value="Unassembled WGS sequence"/>
</dbReference>
<dbReference type="AlphaFoldDB" id="A0A1G1ZAP3"/>
<gene>
    <name evidence="1" type="ORF">A3I33_02265</name>
</gene>
<dbReference type="EMBL" id="MHJA01000011">
    <property type="protein sequence ID" value="OGY61146.1"/>
    <property type="molecule type" value="Genomic_DNA"/>
</dbReference>
<sequence length="98" mass="11034">MEAEKFVEVTVTAYSSREGETDNTPYITAAGTTVRTGVVAANWLPLGTQVRIPEIFGDQVFTVEDRMHERNSNKLDVWFPNTSDALRFGVRNTRVEIL</sequence>
<accession>A0A1G1ZAP3</accession>
<name>A0A1G1ZAP3_9BACT</name>
<protein>
    <recommendedName>
        <fullName evidence="3">3D domain-containing protein</fullName>
    </recommendedName>
</protein>
<reference evidence="1 2" key="1">
    <citation type="journal article" date="2016" name="Nat. Commun.">
        <title>Thousands of microbial genomes shed light on interconnected biogeochemical processes in an aquifer system.</title>
        <authorList>
            <person name="Anantharaman K."/>
            <person name="Brown C.T."/>
            <person name="Hug L.A."/>
            <person name="Sharon I."/>
            <person name="Castelle C.J."/>
            <person name="Probst A.J."/>
            <person name="Thomas B.C."/>
            <person name="Singh A."/>
            <person name="Wilkins M.J."/>
            <person name="Karaoz U."/>
            <person name="Brodie E.L."/>
            <person name="Williams K.H."/>
            <person name="Hubbard S.S."/>
            <person name="Banfield J.F."/>
        </authorList>
    </citation>
    <scope>NUCLEOTIDE SEQUENCE [LARGE SCALE GENOMIC DNA]</scope>
</reference>
<evidence type="ECO:0000313" key="2">
    <source>
        <dbReference type="Proteomes" id="UP000176544"/>
    </source>
</evidence>
<proteinExistence type="predicted"/>
<evidence type="ECO:0000313" key="1">
    <source>
        <dbReference type="EMBL" id="OGY61146.1"/>
    </source>
</evidence>
<evidence type="ECO:0008006" key="3">
    <source>
        <dbReference type="Google" id="ProtNLM"/>
    </source>
</evidence>
<organism evidence="1 2">
    <name type="scientific">Candidatus Colwellbacteria bacterium RIFCSPLOWO2_02_FULL_45_11</name>
    <dbReference type="NCBI Taxonomy" id="1797692"/>
    <lineage>
        <taxon>Bacteria</taxon>
        <taxon>Candidatus Colwelliibacteriota</taxon>
    </lineage>
</organism>
<dbReference type="STRING" id="1797692.A3I33_02265"/>